<dbReference type="PANTHER" id="PTHR45138:SF9">
    <property type="entry name" value="DIGUANYLATE CYCLASE DGCM-RELATED"/>
    <property type="match status" value="1"/>
</dbReference>
<accession>A0A1W6Z1Q2</accession>
<proteinExistence type="predicted"/>
<feature type="compositionally biased region" description="Low complexity" evidence="3">
    <location>
        <begin position="1"/>
        <end position="11"/>
    </location>
</feature>
<dbReference type="InterPro" id="IPR000160">
    <property type="entry name" value="GGDEF_dom"/>
</dbReference>
<keyword evidence="4" id="KW-0812">Transmembrane</keyword>
<evidence type="ECO:0000256" key="1">
    <source>
        <dbReference type="ARBA" id="ARBA00012528"/>
    </source>
</evidence>
<dbReference type="GO" id="GO:0052621">
    <property type="term" value="F:diguanylate cyclase activity"/>
    <property type="evidence" value="ECO:0007669"/>
    <property type="project" value="UniProtKB-EC"/>
</dbReference>
<name>A0A1W6Z1Q2_9BORD</name>
<dbReference type="Gene3D" id="3.30.70.270">
    <property type="match status" value="1"/>
</dbReference>
<dbReference type="GO" id="GO:0043709">
    <property type="term" value="P:cell adhesion involved in single-species biofilm formation"/>
    <property type="evidence" value="ECO:0007669"/>
    <property type="project" value="TreeGrafter"/>
</dbReference>
<feature type="region of interest" description="Disordered" evidence="3">
    <location>
        <begin position="1"/>
        <end position="61"/>
    </location>
</feature>
<dbReference type="NCBIfam" id="TIGR00254">
    <property type="entry name" value="GGDEF"/>
    <property type="match status" value="1"/>
</dbReference>
<comment type="catalytic activity">
    <reaction evidence="2">
        <text>2 GTP = 3',3'-c-di-GMP + 2 diphosphate</text>
        <dbReference type="Rhea" id="RHEA:24898"/>
        <dbReference type="ChEBI" id="CHEBI:33019"/>
        <dbReference type="ChEBI" id="CHEBI:37565"/>
        <dbReference type="ChEBI" id="CHEBI:58805"/>
        <dbReference type="EC" id="2.7.7.65"/>
    </reaction>
</comment>
<organism evidence="6 7">
    <name type="scientific">Bordetella genomosp. 9</name>
    <dbReference type="NCBI Taxonomy" id="1416803"/>
    <lineage>
        <taxon>Bacteria</taxon>
        <taxon>Pseudomonadati</taxon>
        <taxon>Pseudomonadota</taxon>
        <taxon>Betaproteobacteria</taxon>
        <taxon>Burkholderiales</taxon>
        <taxon>Alcaligenaceae</taxon>
        <taxon>Bordetella</taxon>
    </lineage>
</organism>
<gene>
    <name evidence="6" type="ORF">CAL13_13535</name>
</gene>
<feature type="transmembrane region" description="Helical" evidence="4">
    <location>
        <begin position="68"/>
        <end position="91"/>
    </location>
</feature>
<dbReference type="EMBL" id="CP021109">
    <property type="protein sequence ID" value="ARP87114.1"/>
    <property type="molecule type" value="Genomic_DNA"/>
</dbReference>
<dbReference type="GO" id="GO:1902201">
    <property type="term" value="P:negative regulation of bacterial-type flagellum-dependent cell motility"/>
    <property type="evidence" value="ECO:0007669"/>
    <property type="project" value="TreeGrafter"/>
</dbReference>
<evidence type="ECO:0000259" key="5">
    <source>
        <dbReference type="PROSITE" id="PS50887"/>
    </source>
</evidence>
<dbReference type="SUPFAM" id="SSF55073">
    <property type="entry name" value="Nucleotide cyclase"/>
    <property type="match status" value="1"/>
</dbReference>
<protein>
    <recommendedName>
        <fullName evidence="1">diguanylate cyclase</fullName>
        <ecNumber evidence="1">2.7.7.65</ecNumber>
    </recommendedName>
</protein>
<dbReference type="PROSITE" id="PS50887">
    <property type="entry name" value="GGDEF"/>
    <property type="match status" value="1"/>
</dbReference>
<feature type="transmembrane region" description="Helical" evidence="4">
    <location>
        <begin position="241"/>
        <end position="260"/>
    </location>
</feature>
<dbReference type="Pfam" id="PF00990">
    <property type="entry name" value="GGDEF"/>
    <property type="match status" value="1"/>
</dbReference>
<feature type="domain" description="GGDEF" evidence="5">
    <location>
        <begin position="323"/>
        <end position="456"/>
    </location>
</feature>
<evidence type="ECO:0000313" key="6">
    <source>
        <dbReference type="EMBL" id="ARP87114.1"/>
    </source>
</evidence>
<sequence>MQRLAPAPACGRRGRRAAPSITASCRPEDSHRPRATMTLPPPAHAKESDLPQDDSWHPAPPAPRRRGLAIALIILLIAMVTLAILAGATLFSQSRMASQLGVTDAGVYSYRLVSQMDRLIDAAQRVLKGEDSREFVQRVQALATYVNPGTAESAGAVALVRAAPTARVDVQLLDDRLRSWREAVETGDADRLRAAAADLAGHADEARLLTERIADVAQQAQRAAAGRQNAALADGFRRLQWTFAGLLACSGILAVWLLVLNRHARHFNQRMAQANARLESAVAHRTRQLVWLANTDPLTGLKNRRAFMETAEAQILQCRRYPHPLAALLIDIDHFKSINDRYGHHVGDQAIRRVTDTITNTLRDSDIIGRFGGEEFAVLMPHTDLPAALVAAERLRQAVAGMKIGLLEGGPLSMTISLGLAMHEPGVSLDTLLMRADMALYRAKSGSRNRVEVYGREREEVAQ</sequence>
<dbReference type="GO" id="GO:0005886">
    <property type="term" value="C:plasma membrane"/>
    <property type="evidence" value="ECO:0007669"/>
    <property type="project" value="TreeGrafter"/>
</dbReference>
<dbReference type="InterPro" id="IPR050469">
    <property type="entry name" value="Diguanylate_Cyclase"/>
</dbReference>
<dbReference type="InterPro" id="IPR029787">
    <property type="entry name" value="Nucleotide_cyclase"/>
</dbReference>
<evidence type="ECO:0000313" key="7">
    <source>
        <dbReference type="Proteomes" id="UP000194139"/>
    </source>
</evidence>
<evidence type="ECO:0000256" key="2">
    <source>
        <dbReference type="ARBA" id="ARBA00034247"/>
    </source>
</evidence>
<dbReference type="CDD" id="cd01949">
    <property type="entry name" value="GGDEF"/>
    <property type="match status" value="1"/>
</dbReference>
<dbReference type="FunFam" id="3.30.70.270:FF:000001">
    <property type="entry name" value="Diguanylate cyclase domain protein"/>
    <property type="match status" value="1"/>
</dbReference>
<reference evidence="6 7" key="1">
    <citation type="submission" date="2017-05" db="EMBL/GenBank/DDBJ databases">
        <title>Complete and WGS of Bordetella genogroups.</title>
        <authorList>
            <person name="Spilker T."/>
            <person name="LiPuma J."/>
        </authorList>
    </citation>
    <scope>NUCLEOTIDE SEQUENCE [LARGE SCALE GENOMIC DNA]</scope>
    <source>
        <strain evidence="6 7">AU17164</strain>
    </source>
</reference>
<dbReference type="EC" id="2.7.7.65" evidence="1"/>
<keyword evidence="4" id="KW-0472">Membrane</keyword>
<keyword evidence="4" id="KW-1133">Transmembrane helix</keyword>
<dbReference type="SMART" id="SM00267">
    <property type="entry name" value="GGDEF"/>
    <property type="match status" value="1"/>
</dbReference>
<evidence type="ECO:0000256" key="4">
    <source>
        <dbReference type="SAM" id="Phobius"/>
    </source>
</evidence>
<dbReference type="InterPro" id="IPR043128">
    <property type="entry name" value="Rev_trsase/Diguanyl_cyclase"/>
</dbReference>
<dbReference type="AlphaFoldDB" id="A0A1W6Z1Q2"/>
<dbReference type="Proteomes" id="UP000194139">
    <property type="component" value="Chromosome"/>
</dbReference>
<evidence type="ECO:0000256" key="3">
    <source>
        <dbReference type="SAM" id="MobiDB-lite"/>
    </source>
</evidence>
<keyword evidence="7" id="KW-1185">Reference proteome</keyword>
<dbReference type="PANTHER" id="PTHR45138">
    <property type="entry name" value="REGULATORY COMPONENTS OF SENSORY TRANSDUCTION SYSTEM"/>
    <property type="match status" value="1"/>
</dbReference>